<dbReference type="GO" id="GO:0046872">
    <property type="term" value="F:metal ion binding"/>
    <property type="evidence" value="ECO:0007669"/>
    <property type="project" value="UniProtKB-UniRule"/>
</dbReference>
<evidence type="ECO:0000256" key="10">
    <source>
        <dbReference type="ARBA" id="ARBA00023172"/>
    </source>
</evidence>
<dbReference type="FunFam" id="1.10.10.10:FF:000307">
    <property type="entry name" value="Crossover junction endonuclease MUS81"/>
    <property type="match status" value="1"/>
</dbReference>
<dbReference type="GO" id="GO:0031573">
    <property type="term" value="P:mitotic intra-S DNA damage checkpoint signaling"/>
    <property type="evidence" value="ECO:0007669"/>
    <property type="project" value="TreeGrafter"/>
</dbReference>
<evidence type="ECO:0000259" key="15">
    <source>
        <dbReference type="Pfam" id="PF13966"/>
    </source>
</evidence>
<dbReference type="InterPro" id="IPR036397">
    <property type="entry name" value="RNaseH_sf"/>
</dbReference>
<dbReference type="GO" id="GO:0006308">
    <property type="term" value="P:DNA catabolic process"/>
    <property type="evidence" value="ECO:0007669"/>
    <property type="project" value="UniProtKB-UniRule"/>
</dbReference>
<dbReference type="Pfam" id="PF13456">
    <property type="entry name" value="RVT_3"/>
    <property type="match status" value="1"/>
</dbReference>
<dbReference type="Gene3D" id="1.10.10.10">
    <property type="entry name" value="Winged helix-like DNA-binding domain superfamily/Winged helix DNA-binding domain"/>
    <property type="match status" value="1"/>
</dbReference>
<keyword evidence="18" id="KW-1185">Reference proteome</keyword>
<evidence type="ECO:0000313" key="17">
    <source>
        <dbReference type="EMBL" id="KAE8679344.1"/>
    </source>
</evidence>
<dbReference type="GO" id="GO:0008821">
    <property type="term" value="F:crossover junction DNA endonuclease activity"/>
    <property type="evidence" value="ECO:0007669"/>
    <property type="project" value="UniProtKB-UniRule"/>
</dbReference>
<comment type="caution">
    <text evidence="17">The sequence shown here is derived from an EMBL/GenBank/DDBJ whole genome shotgun (WGS) entry which is preliminary data.</text>
</comment>
<comment type="function">
    <text evidence="13">Interacts with EME1 to form a DNA structure-specific endonuclease with substrate preference for branched DNA structures with a 5'-end at the branch nick. Typical substrates include 3'-flap structures, D-loops, replication forks and nicked Holliday junctions. May be required in mitosis for the processing of stalled or collapsed replication fork intermediates. May be required in meiosis for the repair of meiosis-specific double strand breaks subsequent to single-end invasion (SEI).</text>
</comment>
<evidence type="ECO:0000256" key="13">
    <source>
        <dbReference type="RuleBase" id="RU369042"/>
    </source>
</evidence>
<dbReference type="GO" id="GO:0005634">
    <property type="term" value="C:nucleus"/>
    <property type="evidence" value="ECO:0007669"/>
    <property type="project" value="UniProtKB-SubCell"/>
</dbReference>
<protein>
    <recommendedName>
        <fullName evidence="13">Crossover junction endonuclease MUS81</fullName>
        <ecNumber evidence="13">3.1.22.-</ecNumber>
    </recommendedName>
</protein>
<dbReference type="InterPro" id="IPR033309">
    <property type="entry name" value="Mus81"/>
</dbReference>
<evidence type="ECO:0000256" key="11">
    <source>
        <dbReference type="ARBA" id="ARBA00023204"/>
    </source>
</evidence>
<evidence type="ECO:0000256" key="5">
    <source>
        <dbReference type="ARBA" id="ARBA00022723"/>
    </source>
</evidence>
<dbReference type="EC" id="3.1.22.-" evidence="13"/>
<organism evidence="17 18">
    <name type="scientific">Hibiscus syriacus</name>
    <name type="common">Rose of Sharon</name>
    <dbReference type="NCBI Taxonomy" id="106335"/>
    <lineage>
        <taxon>Eukaryota</taxon>
        <taxon>Viridiplantae</taxon>
        <taxon>Streptophyta</taxon>
        <taxon>Embryophyta</taxon>
        <taxon>Tracheophyta</taxon>
        <taxon>Spermatophyta</taxon>
        <taxon>Magnoliopsida</taxon>
        <taxon>eudicotyledons</taxon>
        <taxon>Gunneridae</taxon>
        <taxon>Pentapetalae</taxon>
        <taxon>rosids</taxon>
        <taxon>malvids</taxon>
        <taxon>Malvales</taxon>
        <taxon>Malvaceae</taxon>
        <taxon>Malvoideae</taxon>
        <taxon>Hibiscus</taxon>
    </lineage>
</organism>
<dbReference type="Proteomes" id="UP000436088">
    <property type="component" value="Unassembled WGS sequence"/>
</dbReference>
<reference evidence="17" key="1">
    <citation type="submission" date="2019-09" db="EMBL/GenBank/DDBJ databases">
        <title>Draft genome information of white flower Hibiscus syriacus.</title>
        <authorList>
            <person name="Kim Y.-M."/>
        </authorList>
    </citation>
    <scope>NUCLEOTIDE SEQUENCE [LARGE SCALE GENOMIC DNA]</scope>
    <source>
        <strain evidence="17">YM2019G1</strain>
    </source>
</reference>
<dbReference type="Gene3D" id="3.40.50.10130">
    <property type="match status" value="1"/>
</dbReference>
<dbReference type="EMBL" id="VEPZ02001331">
    <property type="protein sequence ID" value="KAE8679344.1"/>
    <property type="molecule type" value="Genomic_DNA"/>
</dbReference>
<feature type="domain" description="RNase H type-1" evidence="14">
    <location>
        <begin position="863"/>
        <end position="985"/>
    </location>
</feature>
<dbReference type="InterPro" id="IPR036388">
    <property type="entry name" value="WH-like_DNA-bd_sf"/>
</dbReference>
<sequence>MEKNRRVMCPDNEELANYLLQKRQELADKPKGIKENTNMTVSKAYNNICNAQHPIKTLKDLSDIKGVGKWILVLLRGYFDGGSGSSEPEELTRKGNKRYLPQKNSVAYALLITLYRETVDGNEFMHKQDLIDATEASGLSRAPIMLEKGKGKPSQFGSSPRDWYSGWTCMSTLIKKGFVVKSSCPAKYMLTPEGKEAARECLMKSKMEDPLENLVDVERLSQPDTQNASVQKLCDLCTEETTEKADFHRKKSIDVPLDCLERCTRMGYSKEQVLSAFVEVSETSKKKEISSLLPAVLCRLREDQVYGQEACDGVRSTRIQLSKDGGDRLNLCTLTLRACSSSRPSSNDLKADMNVLSIPPLSFGEKFEDVYEVILILDDREQFTNQGYLHSDSSPDFVVERKNVNDLRSSIRDNRYRDQKLKLLSLLILMWKASSLSLAGRLVLIKSVLSSLPIFYLSLFKIPSSICQKLNSMMAAFVWGGGNEKKKLHWVGWNKICIPISGGGSGVADLNLTNRALLGKWVWKFANEKHSIWKRFVCTKHNVSCHSMDISKVHSPKDSWIWRGIVNNFTKDDSIGGCLRSQAKLQVGNGISISFWNDVCFDSNGWEWNIKTRRNLCDWEGDQLVELLDLLKDIKLIDSVEDCLLWGDAGEGLFSVKECRKSLSAYKDVSFQWNKCVWLGLVPPRIEAFLWQVSHKKVEVRVELKKMGVPIGDDFLCSLCNSCEEYVQHLFIACQVSWDLWNRVIAFWGILSVLPGDPQSLLSSWSDLRPYSTLWKLIPGAVLWSIWKIRNEIIFEKVKLDRFMLFFTVRFRLAKWFLAKFSNFSTQVDCLIGDPSLADDLSVFKELNTPKVCWTPIDFYKMNVDGAVSRTGMSAGIGGIMRDWNRSELISFSQNVGPNPIILAELKAIKKGIEVFVASVWVSKGRLIVESDSKQAVDWILDQATVPTFLSQFVKDLMSVVSLHDIIVRWIPRSCNCEADKLAKEGIG</sequence>
<dbReference type="PANTHER" id="PTHR13451">
    <property type="entry name" value="CLASS II CROSSOVER JUNCTION ENDONUCLEASE MUS81"/>
    <property type="match status" value="1"/>
</dbReference>
<comment type="similarity">
    <text evidence="3 13">Belongs to the XPF family.</text>
</comment>
<dbReference type="InterPro" id="IPR026960">
    <property type="entry name" value="RVT-Znf"/>
</dbReference>
<dbReference type="GO" id="GO:0000727">
    <property type="term" value="P:double-strand break repair via break-induced replication"/>
    <property type="evidence" value="ECO:0007669"/>
    <property type="project" value="UniProtKB-UniRule"/>
</dbReference>
<gene>
    <name evidence="17" type="ORF">F3Y22_tig00111402pilonHSYRG01246</name>
</gene>
<evidence type="ECO:0000313" key="18">
    <source>
        <dbReference type="Proteomes" id="UP000436088"/>
    </source>
</evidence>
<comment type="cofactor">
    <cofactor evidence="1 13">
        <name>Mg(2+)</name>
        <dbReference type="ChEBI" id="CHEBI:18420"/>
    </cofactor>
</comment>
<keyword evidence="12 13" id="KW-0539">Nucleus</keyword>
<evidence type="ECO:0000256" key="7">
    <source>
        <dbReference type="ARBA" id="ARBA00022763"/>
    </source>
</evidence>
<dbReference type="GO" id="GO:0004523">
    <property type="term" value="F:RNA-DNA hybrid ribonuclease activity"/>
    <property type="evidence" value="ECO:0007669"/>
    <property type="project" value="InterPro"/>
</dbReference>
<keyword evidence="11 13" id="KW-0234">DNA repair</keyword>
<dbReference type="GO" id="GO:0048476">
    <property type="term" value="C:Holliday junction resolvase complex"/>
    <property type="evidence" value="ECO:0007669"/>
    <property type="project" value="UniProtKB-UniRule"/>
</dbReference>
<evidence type="ECO:0000256" key="4">
    <source>
        <dbReference type="ARBA" id="ARBA00022722"/>
    </source>
</evidence>
<evidence type="ECO:0000259" key="14">
    <source>
        <dbReference type="Pfam" id="PF13456"/>
    </source>
</evidence>
<evidence type="ECO:0000256" key="2">
    <source>
        <dbReference type="ARBA" id="ARBA00004123"/>
    </source>
</evidence>
<keyword evidence="8 13" id="KW-0378">Hydrolase</keyword>
<dbReference type="CDD" id="cd06222">
    <property type="entry name" value="RNase_H_like"/>
    <property type="match status" value="1"/>
</dbReference>
<dbReference type="Pfam" id="PF13966">
    <property type="entry name" value="zf-RVT"/>
    <property type="match status" value="1"/>
</dbReference>
<dbReference type="GO" id="GO:0000712">
    <property type="term" value="P:resolution of meiotic recombination intermediates"/>
    <property type="evidence" value="ECO:0007669"/>
    <property type="project" value="TreeGrafter"/>
</dbReference>
<keyword evidence="5 13" id="KW-0479">Metal-binding</keyword>
<feature type="domain" description="MUS81 winged helix" evidence="16">
    <location>
        <begin position="101"/>
        <end position="198"/>
    </location>
</feature>
<dbReference type="PANTHER" id="PTHR13451:SF0">
    <property type="entry name" value="CROSSOVER JUNCTION ENDONUCLEASE MUS81"/>
    <property type="match status" value="1"/>
</dbReference>
<evidence type="ECO:0000256" key="1">
    <source>
        <dbReference type="ARBA" id="ARBA00001946"/>
    </source>
</evidence>
<evidence type="ECO:0000259" key="16">
    <source>
        <dbReference type="Pfam" id="PF21136"/>
    </source>
</evidence>
<dbReference type="InterPro" id="IPR002156">
    <property type="entry name" value="RNaseH_domain"/>
</dbReference>
<dbReference type="CDD" id="cd21036">
    <property type="entry name" value="WH_MUS81"/>
    <property type="match status" value="1"/>
</dbReference>
<dbReference type="Pfam" id="PF21136">
    <property type="entry name" value="WHD_MUS81"/>
    <property type="match status" value="1"/>
</dbReference>
<evidence type="ECO:0000256" key="3">
    <source>
        <dbReference type="ARBA" id="ARBA00010015"/>
    </source>
</evidence>
<evidence type="ECO:0000256" key="9">
    <source>
        <dbReference type="ARBA" id="ARBA00022842"/>
    </source>
</evidence>
<name>A0A6A2YLD1_HIBSY</name>
<keyword evidence="4 13" id="KW-0540">Nuclease</keyword>
<dbReference type="InterPro" id="IPR011335">
    <property type="entry name" value="Restrct_endonuc-II-like"/>
</dbReference>
<comment type="subcellular location">
    <subcellularLocation>
        <location evidence="2 13">Nucleus</location>
    </subcellularLocation>
</comment>
<comment type="subunit">
    <text evidence="13">Interacts with EME1.</text>
</comment>
<keyword evidence="7 13" id="KW-0227">DNA damage</keyword>
<keyword evidence="9 13" id="KW-0460">Magnesium</keyword>
<evidence type="ECO:0000256" key="6">
    <source>
        <dbReference type="ARBA" id="ARBA00022759"/>
    </source>
</evidence>
<dbReference type="InterPro" id="IPR012337">
    <property type="entry name" value="RNaseH-like_sf"/>
</dbReference>
<dbReference type="SUPFAM" id="SSF53098">
    <property type="entry name" value="Ribonuclease H-like"/>
    <property type="match status" value="1"/>
</dbReference>
<dbReference type="InterPro" id="IPR047417">
    <property type="entry name" value="WHD_MUS81"/>
</dbReference>
<evidence type="ECO:0000256" key="12">
    <source>
        <dbReference type="ARBA" id="ARBA00023242"/>
    </source>
</evidence>
<proteinExistence type="inferred from homology"/>
<dbReference type="GO" id="GO:0048257">
    <property type="term" value="F:3'-flap endonuclease activity"/>
    <property type="evidence" value="ECO:0007669"/>
    <property type="project" value="TreeGrafter"/>
</dbReference>
<accession>A0A6A2YLD1</accession>
<feature type="domain" description="Reverse transcriptase zinc-binding" evidence="15">
    <location>
        <begin position="654"/>
        <end position="741"/>
    </location>
</feature>
<dbReference type="Gene3D" id="3.30.420.10">
    <property type="entry name" value="Ribonuclease H-like superfamily/Ribonuclease H"/>
    <property type="match status" value="1"/>
</dbReference>
<dbReference type="GO" id="GO:0003677">
    <property type="term" value="F:DNA binding"/>
    <property type="evidence" value="ECO:0007669"/>
    <property type="project" value="UniProtKB-UniRule"/>
</dbReference>
<keyword evidence="6 13" id="KW-0255">Endonuclease</keyword>
<evidence type="ECO:0000256" key="8">
    <source>
        <dbReference type="ARBA" id="ARBA00022801"/>
    </source>
</evidence>
<dbReference type="AlphaFoldDB" id="A0A6A2YLD1"/>
<dbReference type="InterPro" id="IPR044730">
    <property type="entry name" value="RNase_H-like_dom_plant"/>
</dbReference>
<keyword evidence="10 13" id="KW-0233">DNA recombination</keyword>
<dbReference type="SUPFAM" id="SSF52980">
    <property type="entry name" value="Restriction endonuclease-like"/>
    <property type="match status" value="1"/>
</dbReference>